<gene>
    <name evidence="1" type="ORF">Tam10B_2262</name>
</gene>
<comment type="caution">
    <text evidence="1">The sequence shown here is derived from an EMBL/GenBank/DDBJ whole genome shotgun (WGS) entry which is preliminary data.</text>
</comment>
<sequence>MTSQQCAIIGCDRQAEANGMCEMHFTRALVYGQVRTPQHKAVLGSTMAKAHCPA</sequence>
<accession>A0A229VVE9</accession>
<dbReference type="Proteomes" id="UP000215433">
    <property type="component" value="Unassembled WGS sequence"/>
</dbReference>
<name>A0A229VVE9_9BIFI</name>
<evidence type="ECO:0000313" key="2">
    <source>
        <dbReference type="Proteomes" id="UP000215433"/>
    </source>
</evidence>
<protein>
    <submittedName>
        <fullName evidence="1">Uncharacterized protein</fullName>
    </submittedName>
</protein>
<reference evidence="1 2" key="1">
    <citation type="submission" date="2017-05" db="EMBL/GenBank/DDBJ databases">
        <title>Bifidobacterium vansinderenii sp. nov.</title>
        <authorList>
            <person name="Lugli G.A."/>
            <person name="Duranti S."/>
            <person name="Mangifesta M."/>
        </authorList>
    </citation>
    <scope>NUCLEOTIDE SEQUENCE [LARGE SCALE GENOMIC DNA]</scope>
    <source>
        <strain evidence="1 2">Tam10B</strain>
    </source>
</reference>
<organism evidence="1 2">
    <name type="scientific">Bifidobacterium vansinderenii</name>
    <dbReference type="NCBI Taxonomy" id="1984871"/>
    <lineage>
        <taxon>Bacteria</taxon>
        <taxon>Bacillati</taxon>
        <taxon>Actinomycetota</taxon>
        <taxon>Actinomycetes</taxon>
        <taxon>Bifidobacteriales</taxon>
        <taxon>Bifidobacteriaceae</taxon>
        <taxon>Bifidobacterium</taxon>
    </lineage>
</organism>
<dbReference type="EMBL" id="NEWD01000038">
    <property type="protein sequence ID" value="OXM99515.1"/>
    <property type="molecule type" value="Genomic_DNA"/>
</dbReference>
<dbReference type="AlphaFoldDB" id="A0A229VVE9"/>
<keyword evidence="2" id="KW-1185">Reference proteome</keyword>
<evidence type="ECO:0000313" key="1">
    <source>
        <dbReference type="EMBL" id="OXM99515.1"/>
    </source>
</evidence>
<proteinExistence type="predicted"/>